<evidence type="ECO:0000256" key="7">
    <source>
        <dbReference type="ARBA" id="ARBA00022989"/>
    </source>
</evidence>
<feature type="transmembrane region" description="Helical" evidence="11">
    <location>
        <begin position="344"/>
        <end position="370"/>
    </location>
</feature>
<feature type="transmembrane region" description="Helical" evidence="11">
    <location>
        <begin position="61"/>
        <end position="78"/>
    </location>
</feature>
<dbReference type="EC" id="7.1.1.2" evidence="3 11"/>
<evidence type="ECO:0000256" key="6">
    <source>
        <dbReference type="ARBA" id="ARBA00022692"/>
    </source>
</evidence>
<dbReference type="InterPro" id="IPR001750">
    <property type="entry name" value="ND/Mrp_TM"/>
</dbReference>
<dbReference type="AlphaFoldDB" id="A0A888YUY3"/>
<feature type="transmembrane region" description="Helical" evidence="11">
    <location>
        <begin position="152"/>
        <end position="169"/>
    </location>
</feature>
<evidence type="ECO:0000256" key="10">
    <source>
        <dbReference type="ARBA" id="ARBA00049551"/>
    </source>
</evidence>
<comment type="catalytic activity">
    <reaction evidence="10 11">
        <text>a ubiquinone + NADH + 5 H(+)(in) = a ubiquinol + NAD(+) + 4 H(+)(out)</text>
        <dbReference type="Rhea" id="RHEA:29091"/>
        <dbReference type="Rhea" id="RHEA-COMP:9565"/>
        <dbReference type="Rhea" id="RHEA-COMP:9566"/>
        <dbReference type="ChEBI" id="CHEBI:15378"/>
        <dbReference type="ChEBI" id="CHEBI:16389"/>
        <dbReference type="ChEBI" id="CHEBI:17976"/>
        <dbReference type="ChEBI" id="CHEBI:57540"/>
        <dbReference type="ChEBI" id="CHEBI:57945"/>
        <dbReference type="EC" id="7.1.1.2"/>
    </reaction>
</comment>
<feature type="domain" description="NADH:quinone oxidoreductase/Mrp antiporter transmembrane" evidence="12">
    <location>
        <begin position="77"/>
        <end position="351"/>
    </location>
</feature>
<evidence type="ECO:0000256" key="8">
    <source>
        <dbReference type="ARBA" id="ARBA00023002"/>
    </source>
</evidence>
<dbReference type="PANTHER" id="PTHR42682:SF4">
    <property type="entry name" value="NADH-UBIQUINONE_PLASTOQUINONE"/>
    <property type="match status" value="1"/>
</dbReference>
<accession>A0A888YUY3</accession>
<proteinExistence type="inferred from homology"/>
<feature type="transmembrane region" description="Helical" evidence="11">
    <location>
        <begin position="84"/>
        <end position="104"/>
    </location>
</feature>
<dbReference type="GO" id="GO:0031966">
    <property type="term" value="C:mitochondrial membrane"/>
    <property type="evidence" value="ECO:0007669"/>
    <property type="project" value="UniProtKB-SubCell"/>
</dbReference>
<feature type="transmembrane region" description="Helical" evidence="11">
    <location>
        <begin position="304"/>
        <end position="324"/>
    </location>
</feature>
<dbReference type="GO" id="GO:0008137">
    <property type="term" value="F:NADH dehydrogenase (ubiquinone) activity"/>
    <property type="evidence" value="ECO:0007669"/>
    <property type="project" value="UniProtKB-UniRule"/>
</dbReference>
<geneLocation type="mitochondrion" evidence="13"/>
<evidence type="ECO:0000256" key="1">
    <source>
        <dbReference type="ARBA" id="ARBA00004651"/>
    </source>
</evidence>
<keyword evidence="11" id="KW-0679">Respiratory chain</keyword>
<sequence length="403" mass="44707">MVFSYVCVLIFSLLLVITQDCLLVNSYLTFDYVGSILGFICLFLMIFFLNFCYSHMSKVERILICVSAFFSVICFLSNNTMVFWVSYELAIISLVFCILAGSPYSERFLAFWYLVGYVGSTSVPLLLCILYVNFLGGSTSLSGNISLEGEGGFLLGVFMFILFATKVPLPPFHAWLPVVHAEASAFISVWLSGFIMKLGLIGIYRFVINLIHDNVDIFTALLCYSVFIIASCLSELDTKRWLAYLSLGHIIIALLGILNSDGNSSEGPLYCLGHGFSASLLFVCFLFAYDLIGSRNWFSFSIAGRLSVGIILMLCLSLLTASSFPPTLNFFSEVFILGLSFHSGSLALFYFFYLFVGGLIPVLILAYMVCSAGEGFGSGLPSFNLLVVLYVFNFVTYLFVFMI</sequence>
<evidence type="ECO:0000259" key="12">
    <source>
        <dbReference type="Pfam" id="PF00361"/>
    </source>
</evidence>
<keyword evidence="11" id="KW-0520">NAD</keyword>
<name>A0A888YUY3_9PLAT</name>
<comment type="similarity">
    <text evidence="2 11">Belongs to the complex I subunit 4 family.</text>
</comment>
<feature type="transmembrane region" description="Helical" evidence="11">
    <location>
        <begin position="241"/>
        <end position="260"/>
    </location>
</feature>
<evidence type="ECO:0000256" key="5">
    <source>
        <dbReference type="ARBA" id="ARBA00022475"/>
    </source>
</evidence>
<dbReference type="EMBL" id="MT447060">
    <property type="protein sequence ID" value="QRC77979.1"/>
    <property type="molecule type" value="Genomic_DNA"/>
</dbReference>
<feature type="transmembrane region" description="Helical" evidence="11">
    <location>
        <begin position="189"/>
        <end position="211"/>
    </location>
</feature>
<evidence type="ECO:0000256" key="11">
    <source>
        <dbReference type="RuleBase" id="RU003297"/>
    </source>
</evidence>
<keyword evidence="11 13" id="KW-0496">Mitochondrion</keyword>
<keyword evidence="5" id="KW-1003">Cell membrane</keyword>
<dbReference type="RefSeq" id="YP_010121350.1">
    <property type="nucleotide sequence ID" value="NC_056186.1"/>
</dbReference>
<comment type="subcellular location">
    <subcellularLocation>
        <location evidence="1">Cell membrane</location>
        <topology evidence="1">Multi-pass membrane protein</topology>
    </subcellularLocation>
    <subcellularLocation>
        <location evidence="11">Mitochondrion membrane</location>
        <topology evidence="11">Multi-pass membrane protein</topology>
    </subcellularLocation>
</comment>
<dbReference type="InterPro" id="IPR052175">
    <property type="entry name" value="ComplexI-like_HydComp"/>
</dbReference>
<dbReference type="PRINTS" id="PR01437">
    <property type="entry name" value="NUOXDRDTASE4"/>
</dbReference>
<protein>
    <recommendedName>
        <fullName evidence="4 11">NADH-ubiquinone oxidoreductase chain 4</fullName>
        <ecNumber evidence="3 11">7.1.1.2</ecNumber>
    </recommendedName>
</protein>
<keyword evidence="6 11" id="KW-0812">Transmembrane</keyword>
<keyword evidence="11" id="KW-0813">Transport</keyword>
<gene>
    <name evidence="13" type="primary">ND4</name>
</gene>
<dbReference type="Pfam" id="PF00361">
    <property type="entry name" value="Proton_antipo_M"/>
    <property type="match status" value="1"/>
</dbReference>
<dbReference type="InterPro" id="IPR003918">
    <property type="entry name" value="NADH_UbQ_OxRdtase"/>
</dbReference>
<dbReference type="PANTHER" id="PTHR42682">
    <property type="entry name" value="HYDROGENASE-4 COMPONENT F"/>
    <property type="match status" value="1"/>
</dbReference>
<reference evidence="13" key="1">
    <citation type="submission" date="2020-05" db="EMBL/GenBank/DDBJ databases">
        <authorList>
            <person name="Cana-Bozada V.H."/>
            <person name="Llera-Herrera R."/>
            <person name="Morales-Serna F.N."/>
            <person name="Fajer-Avila E.J."/>
        </authorList>
    </citation>
    <scope>NUCLEOTIDE SEQUENCE</scope>
    <source>
        <tissue evidence="13">Whole organism</tissue>
    </source>
</reference>
<keyword evidence="8" id="KW-0560">Oxidoreductase</keyword>
<dbReference type="GO" id="GO:0042773">
    <property type="term" value="P:ATP synthesis coupled electron transport"/>
    <property type="evidence" value="ECO:0007669"/>
    <property type="project" value="InterPro"/>
</dbReference>
<dbReference type="GO" id="GO:0016491">
    <property type="term" value="F:oxidoreductase activity"/>
    <property type="evidence" value="ECO:0007669"/>
    <property type="project" value="UniProtKB-KW"/>
</dbReference>
<evidence type="ECO:0000256" key="3">
    <source>
        <dbReference type="ARBA" id="ARBA00012944"/>
    </source>
</evidence>
<reference evidence="13" key="2">
    <citation type="journal article" name="Parasitol. Int.">
        <title>Mitochondrial genome of Scutogyrus longicornis (Monogenea: Dactylogyridea), a parasite of Nile tilapia Oreochromis niloticus.</title>
        <authorList>
            <person name="Cana-Bozada V."/>
            <person name="Llera-Herrera R."/>
            <person name="Fajer-Avila E.J."/>
            <person name="Morales-Serna F.N."/>
        </authorList>
    </citation>
    <scope>NUCLEOTIDE SEQUENCE</scope>
    <source>
        <tissue evidence="13">Whole organism</tissue>
    </source>
</reference>
<feature type="transmembrane region" description="Helical" evidence="11">
    <location>
        <begin position="272"/>
        <end position="292"/>
    </location>
</feature>
<comment type="function">
    <text evidence="11">Core subunit of the mitochondrial membrane respiratory chain NADH dehydrogenase (Complex I) which catalyzes electron transfer from NADH through the respiratory chain, using ubiquinone as an electron acceptor. Essential for the catalytic activity and assembly of complex I.</text>
</comment>
<keyword evidence="11" id="KW-0249">Electron transport</keyword>
<keyword evidence="9 11" id="KW-0472">Membrane</keyword>
<dbReference type="GeneID" id="65323864"/>
<feature type="transmembrane region" description="Helical" evidence="11">
    <location>
        <begin position="217"/>
        <end position="234"/>
    </location>
</feature>
<evidence type="ECO:0000256" key="4">
    <source>
        <dbReference type="ARBA" id="ARBA00021006"/>
    </source>
</evidence>
<feature type="transmembrane region" description="Helical" evidence="11">
    <location>
        <begin position="382"/>
        <end position="402"/>
    </location>
</feature>
<feature type="transmembrane region" description="Helical" evidence="11">
    <location>
        <begin position="28"/>
        <end position="49"/>
    </location>
</feature>
<evidence type="ECO:0000256" key="2">
    <source>
        <dbReference type="ARBA" id="ARBA00009025"/>
    </source>
</evidence>
<evidence type="ECO:0000256" key="9">
    <source>
        <dbReference type="ARBA" id="ARBA00023136"/>
    </source>
</evidence>
<keyword evidence="7 11" id="KW-1133">Transmembrane helix</keyword>
<feature type="transmembrane region" description="Helical" evidence="11">
    <location>
        <begin position="111"/>
        <end position="132"/>
    </location>
</feature>
<keyword evidence="11" id="KW-0830">Ubiquinone</keyword>
<dbReference type="GO" id="GO:0005886">
    <property type="term" value="C:plasma membrane"/>
    <property type="evidence" value="ECO:0007669"/>
    <property type="project" value="UniProtKB-SubCell"/>
</dbReference>
<organism evidence="13">
    <name type="scientific">Scutogyrus longicornis</name>
    <dbReference type="NCBI Taxonomy" id="341066"/>
    <lineage>
        <taxon>Eukaryota</taxon>
        <taxon>Metazoa</taxon>
        <taxon>Spiralia</taxon>
        <taxon>Lophotrochozoa</taxon>
        <taxon>Platyhelminthes</taxon>
        <taxon>Monogenea</taxon>
        <taxon>Monopisthocotylea</taxon>
        <taxon>Dactylogyridea</taxon>
        <taxon>Ancyrocephalidae</taxon>
        <taxon>Scutogyrus</taxon>
    </lineage>
</organism>
<dbReference type="CTD" id="4538"/>
<evidence type="ECO:0000313" key="13">
    <source>
        <dbReference type="EMBL" id="QRC77979.1"/>
    </source>
</evidence>